<dbReference type="EMBL" id="JAVMIP010000006">
    <property type="protein sequence ID" value="MDS3860773.1"/>
    <property type="molecule type" value="Genomic_DNA"/>
</dbReference>
<comment type="caution">
    <text evidence="4">The sequence shown here is derived from an EMBL/GenBank/DDBJ whole genome shotgun (WGS) entry which is preliminary data.</text>
</comment>
<dbReference type="Pfam" id="PF00085">
    <property type="entry name" value="Thioredoxin"/>
    <property type="match status" value="1"/>
</dbReference>
<dbReference type="SUPFAM" id="SSF52833">
    <property type="entry name" value="Thioredoxin-like"/>
    <property type="match status" value="1"/>
</dbReference>
<keyword evidence="5" id="KW-1185">Reference proteome</keyword>
<dbReference type="AlphaFoldDB" id="A0AAE4JX42"/>
<evidence type="ECO:0000313" key="5">
    <source>
        <dbReference type="Proteomes" id="UP001268256"/>
    </source>
</evidence>
<feature type="region of interest" description="Disordered" evidence="1">
    <location>
        <begin position="166"/>
        <end position="185"/>
    </location>
</feature>
<dbReference type="Gene3D" id="3.40.30.10">
    <property type="entry name" value="Glutaredoxin"/>
    <property type="match status" value="1"/>
</dbReference>
<dbReference type="PANTHER" id="PTHR47353">
    <property type="entry name" value="THIOREDOXIN-LIKE PROTEIN HCF164, CHLOROPLASTIC"/>
    <property type="match status" value="1"/>
</dbReference>
<gene>
    <name evidence="4" type="ORF">RIF25_08090</name>
</gene>
<evidence type="ECO:0000259" key="3">
    <source>
        <dbReference type="PROSITE" id="PS51352"/>
    </source>
</evidence>
<evidence type="ECO:0000256" key="1">
    <source>
        <dbReference type="SAM" id="MobiDB-lite"/>
    </source>
</evidence>
<reference evidence="5" key="1">
    <citation type="submission" date="2023-07" db="EMBL/GenBank/DDBJ databases">
        <authorList>
            <person name="Luz R."/>
            <person name="Cordeiro R."/>
            <person name="Fonseca A."/>
            <person name="Goncalves V."/>
        </authorList>
    </citation>
    <scope>NUCLEOTIDE SEQUENCE [LARGE SCALE GENOMIC DNA]</scope>
    <source>
        <strain evidence="5">BACA0444</strain>
    </source>
</reference>
<feature type="transmembrane region" description="Helical" evidence="2">
    <location>
        <begin position="12"/>
        <end position="31"/>
    </location>
</feature>
<dbReference type="Proteomes" id="UP001268256">
    <property type="component" value="Unassembled WGS sequence"/>
</dbReference>
<keyword evidence="2" id="KW-0812">Transmembrane</keyword>
<dbReference type="PANTHER" id="PTHR47353:SF1">
    <property type="entry name" value="THIOREDOXIN-LIKE PROTEIN HCF164, CHLOROPLASTIC"/>
    <property type="match status" value="1"/>
</dbReference>
<dbReference type="GO" id="GO:0016671">
    <property type="term" value="F:oxidoreductase activity, acting on a sulfur group of donors, disulfide as acceptor"/>
    <property type="evidence" value="ECO:0007669"/>
    <property type="project" value="TreeGrafter"/>
</dbReference>
<evidence type="ECO:0000313" key="4">
    <source>
        <dbReference type="EMBL" id="MDS3860773.1"/>
    </source>
</evidence>
<protein>
    <submittedName>
        <fullName evidence="4">Thioredoxin family protein</fullName>
    </submittedName>
</protein>
<feature type="domain" description="Thioredoxin" evidence="3">
    <location>
        <begin position="30"/>
        <end position="149"/>
    </location>
</feature>
<keyword evidence="2" id="KW-0472">Membrane</keyword>
<accession>A0AAE4JX42</accession>
<dbReference type="RefSeq" id="WP_322878039.1">
    <property type="nucleotide sequence ID" value="NZ_JAVMIP010000006.1"/>
</dbReference>
<organism evidence="4 5">
    <name type="scientific">Pseudocalidococcus azoricus BACA0444</name>
    <dbReference type="NCBI Taxonomy" id="2918990"/>
    <lineage>
        <taxon>Bacteria</taxon>
        <taxon>Bacillati</taxon>
        <taxon>Cyanobacteriota</taxon>
        <taxon>Cyanophyceae</taxon>
        <taxon>Acaryochloridales</taxon>
        <taxon>Thermosynechococcaceae</taxon>
        <taxon>Pseudocalidococcus</taxon>
        <taxon>Pseudocalidococcus azoricus</taxon>
    </lineage>
</organism>
<sequence>MAQASPATGQRLRNFVIVLVAIFLGLSIYIGSGSQNNPATLAYQAENSTPWAEAQTNGKPTLLEFYANWCSSCRAMAADLGTLKQDFRERVNFVMLNVDNDKWLPEMLKYNVDGIPHFVFLNPQAEAVGMAIGQQPLKIMTKNLTALVNGQSLEFNQALGETSALKANLGPKTDDPRSHGGLPSS</sequence>
<dbReference type="InterPro" id="IPR036249">
    <property type="entry name" value="Thioredoxin-like_sf"/>
</dbReference>
<evidence type="ECO:0000256" key="2">
    <source>
        <dbReference type="SAM" id="Phobius"/>
    </source>
</evidence>
<name>A0AAE4JX42_9CYAN</name>
<dbReference type="CDD" id="cd02950">
    <property type="entry name" value="TxlA"/>
    <property type="match status" value="1"/>
</dbReference>
<dbReference type="InterPro" id="IPR044241">
    <property type="entry name" value="TxlA/HCF164"/>
</dbReference>
<dbReference type="PROSITE" id="PS51352">
    <property type="entry name" value="THIOREDOXIN_2"/>
    <property type="match status" value="1"/>
</dbReference>
<dbReference type="InterPro" id="IPR013766">
    <property type="entry name" value="Thioredoxin_domain"/>
</dbReference>
<keyword evidence="2" id="KW-1133">Transmembrane helix</keyword>
<proteinExistence type="predicted"/>